<dbReference type="SUPFAM" id="SSF53448">
    <property type="entry name" value="Nucleotide-diphospho-sugar transferases"/>
    <property type="match status" value="1"/>
</dbReference>
<comment type="caution">
    <text evidence="2">The sequence shown here is derived from an EMBL/GenBank/DDBJ whole genome shotgun (WGS) entry which is preliminary data.</text>
</comment>
<evidence type="ECO:0000313" key="2">
    <source>
        <dbReference type="EMBL" id="MEK9500341.1"/>
    </source>
</evidence>
<organism evidence="2 3">
    <name type="scientific">Gaopeijia maritima</name>
    <dbReference type="NCBI Taxonomy" id="3119007"/>
    <lineage>
        <taxon>Bacteria</taxon>
        <taxon>Pseudomonadati</taxon>
        <taxon>Gemmatimonadota</taxon>
        <taxon>Longimicrobiia</taxon>
        <taxon>Gaopeijiales</taxon>
        <taxon>Gaopeijiaceae</taxon>
        <taxon>Gaopeijia</taxon>
    </lineage>
</organism>
<evidence type="ECO:0000259" key="1">
    <source>
        <dbReference type="Pfam" id="PF00535"/>
    </source>
</evidence>
<accession>A0ABU9E6F9</accession>
<dbReference type="InterPro" id="IPR001173">
    <property type="entry name" value="Glyco_trans_2-like"/>
</dbReference>
<dbReference type="GO" id="GO:0016757">
    <property type="term" value="F:glycosyltransferase activity"/>
    <property type="evidence" value="ECO:0007669"/>
    <property type="project" value="UniProtKB-KW"/>
</dbReference>
<dbReference type="PANTHER" id="PTHR43685:SF11">
    <property type="entry name" value="GLYCOSYLTRANSFERASE TAGX-RELATED"/>
    <property type="match status" value="1"/>
</dbReference>
<keyword evidence="2" id="KW-0808">Transferase</keyword>
<feature type="domain" description="Glycosyltransferase 2-like" evidence="1">
    <location>
        <begin position="8"/>
        <end position="120"/>
    </location>
</feature>
<dbReference type="Pfam" id="PF00535">
    <property type="entry name" value="Glycos_transf_2"/>
    <property type="match status" value="1"/>
</dbReference>
<evidence type="ECO:0000313" key="3">
    <source>
        <dbReference type="Proteomes" id="UP001484239"/>
    </source>
</evidence>
<gene>
    <name evidence="2" type="ORF">WI372_05075</name>
</gene>
<dbReference type="EMBL" id="JBBHLI010000002">
    <property type="protein sequence ID" value="MEK9500341.1"/>
    <property type="molecule type" value="Genomic_DNA"/>
</dbReference>
<dbReference type="Gene3D" id="3.90.550.10">
    <property type="entry name" value="Spore Coat Polysaccharide Biosynthesis Protein SpsA, Chain A"/>
    <property type="match status" value="1"/>
</dbReference>
<name>A0ABU9E6F9_9BACT</name>
<dbReference type="PANTHER" id="PTHR43685">
    <property type="entry name" value="GLYCOSYLTRANSFERASE"/>
    <property type="match status" value="1"/>
</dbReference>
<dbReference type="InterPro" id="IPR050834">
    <property type="entry name" value="Glycosyltransf_2"/>
</dbReference>
<dbReference type="InterPro" id="IPR029044">
    <property type="entry name" value="Nucleotide-diphossugar_trans"/>
</dbReference>
<dbReference type="Proteomes" id="UP001484239">
    <property type="component" value="Unassembled WGS sequence"/>
</dbReference>
<dbReference type="EC" id="2.4.-.-" evidence="2"/>
<keyword evidence="3" id="KW-1185">Reference proteome</keyword>
<protein>
    <submittedName>
        <fullName evidence="2">Glycosyltransferase</fullName>
        <ecNumber evidence="2">2.4.-.-</ecNumber>
    </submittedName>
</protein>
<reference evidence="2 3" key="1">
    <citation type="submission" date="2024-02" db="EMBL/GenBank/DDBJ databases">
        <title>A novel Gemmatimonadota bacterium.</title>
        <authorList>
            <person name="Du Z.-J."/>
            <person name="Ye Y.-Q."/>
        </authorList>
    </citation>
    <scope>NUCLEOTIDE SEQUENCE [LARGE SCALE GENOMIC DNA]</scope>
    <source>
        <strain evidence="2 3">DH-20</strain>
    </source>
</reference>
<proteinExistence type="predicted"/>
<keyword evidence="2" id="KW-0328">Glycosyltransferase</keyword>
<dbReference type="RefSeq" id="WP_405275093.1">
    <property type="nucleotide sequence ID" value="NZ_CP144380.1"/>
</dbReference>
<sequence>MTDNPHVSVILPVKNGARFIGEAIESVLSQDYRPIDLTVVDAASTDGTRRIVESFADDGVRLLDQDGTGIAAAWNQGIDQTTGPLLAFVSSDDRWMPGKLARQVGVLTAHPDIAYAIGHFRYFLQPDCEVPATFNRGLLGVDLVGRIMETLVARREVFDVVGRFDTSFRTAEDVDWYARAKDRGVPMTIVDDVILEKRIHDANISTAGAQNMPHLMEALRRSIQRRRGGST</sequence>